<feature type="domain" description="HD Cas3-type" evidence="11">
    <location>
        <begin position="8"/>
        <end position="208"/>
    </location>
</feature>
<dbReference type="GO" id="GO:0003724">
    <property type="term" value="F:RNA helicase activity"/>
    <property type="evidence" value="ECO:0007669"/>
    <property type="project" value="TreeGrafter"/>
</dbReference>
<keyword evidence="7" id="KW-0347">Helicase</keyword>
<dbReference type="InterPro" id="IPR001650">
    <property type="entry name" value="Helicase_C-like"/>
</dbReference>
<evidence type="ECO:0000256" key="9">
    <source>
        <dbReference type="ARBA" id="ARBA00023118"/>
    </source>
</evidence>
<dbReference type="GO" id="GO:0003723">
    <property type="term" value="F:RNA binding"/>
    <property type="evidence" value="ECO:0007669"/>
    <property type="project" value="TreeGrafter"/>
</dbReference>
<protein>
    <submittedName>
        <fullName evidence="12">CRISPR-associated helicase Cas3</fullName>
    </submittedName>
</protein>
<evidence type="ECO:0000256" key="7">
    <source>
        <dbReference type="ARBA" id="ARBA00022806"/>
    </source>
</evidence>
<dbReference type="GO" id="GO:0005524">
    <property type="term" value="F:ATP binding"/>
    <property type="evidence" value="ECO:0007669"/>
    <property type="project" value="UniProtKB-KW"/>
</dbReference>
<dbReference type="InterPro" id="IPR050547">
    <property type="entry name" value="DEAD_box_RNA_helicases"/>
</dbReference>
<evidence type="ECO:0000313" key="13">
    <source>
        <dbReference type="Proteomes" id="UP000006362"/>
    </source>
</evidence>
<dbReference type="InterPro" id="IPR006483">
    <property type="entry name" value="CRISPR-assoc_Cas3_HD"/>
</dbReference>
<dbReference type="STRING" id="648996.Theam_1619"/>
<dbReference type="SMART" id="SM00490">
    <property type="entry name" value="HELICc"/>
    <property type="match status" value="1"/>
</dbReference>
<dbReference type="GO" id="GO:0046872">
    <property type="term" value="F:metal ion binding"/>
    <property type="evidence" value="ECO:0007669"/>
    <property type="project" value="UniProtKB-KW"/>
</dbReference>
<dbReference type="HOGENOM" id="CLU_009347_0_0_0"/>
<dbReference type="Gene3D" id="1.10.3210.30">
    <property type="match status" value="1"/>
</dbReference>
<evidence type="ECO:0000259" key="10">
    <source>
        <dbReference type="PROSITE" id="PS51194"/>
    </source>
</evidence>
<comment type="similarity">
    <text evidence="1">In the N-terminal section; belongs to the CRISPR-associated nuclease Cas3-HD family.</text>
</comment>
<keyword evidence="9" id="KW-0051">Antiviral defense</keyword>
<evidence type="ECO:0000256" key="2">
    <source>
        <dbReference type="ARBA" id="ARBA00009046"/>
    </source>
</evidence>
<evidence type="ECO:0000256" key="4">
    <source>
        <dbReference type="ARBA" id="ARBA00022723"/>
    </source>
</evidence>
<dbReference type="NCBIfam" id="TIGR01596">
    <property type="entry name" value="cas3_HD"/>
    <property type="match status" value="1"/>
</dbReference>
<dbReference type="InterPro" id="IPR011545">
    <property type="entry name" value="DEAD/DEAH_box_helicase_dom"/>
</dbReference>
<keyword evidence="3" id="KW-0540">Nuclease</keyword>
<dbReference type="PROSITE" id="PS51643">
    <property type="entry name" value="HD_CAS3"/>
    <property type="match status" value="1"/>
</dbReference>
<evidence type="ECO:0000313" key="12">
    <source>
        <dbReference type="EMBL" id="ADU97576.1"/>
    </source>
</evidence>
<dbReference type="Pfam" id="PF22590">
    <property type="entry name" value="Cas3-like_C_2"/>
    <property type="match status" value="1"/>
</dbReference>
<evidence type="ECO:0000256" key="8">
    <source>
        <dbReference type="ARBA" id="ARBA00022840"/>
    </source>
</evidence>
<comment type="similarity">
    <text evidence="2">In the central section; belongs to the CRISPR-associated helicase Cas3 family.</text>
</comment>
<dbReference type="CDD" id="cd09641">
    <property type="entry name" value="Cas3''_I"/>
    <property type="match status" value="1"/>
</dbReference>
<dbReference type="InterPro" id="IPR027417">
    <property type="entry name" value="P-loop_NTPase"/>
</dbReference>
<keyword evidence="5" id="KW-0547">Nucleotide-binding</keyword>
<feature type="domain" description="Helicase C-terminal" evidence="10">
    <location>
        <begin position="451"/>
        <end position="602"/>
    </location>
</feature>
<dbReference type="GO" id="GO:0051607">
    <property type="term" value="P:defense response to virus"/>
    <property type="evidence" value="ECO:0007669"/>
    <property type="project" value="UniProtKB-KW"/>
</dbReference>
<dbReference type="SUPFAM" id="SSF52540">
    <property type="entry name" value="P-loop containing nucleoside triphosphate hydrolases"/>
    <property type="match status" value="1"/>
</dbReference>
<dbReference type="NCBIfam" id="TIGR01587">
    <property type="entry name" value="cas3_core"/>
    <property type="match status" value="1"/>
</dbReference>
<name>E8T544_THEA1</name>
<dbReference type="GO" id="GO:0016787">
    <property type="term" value="F:hydrolase activity"/>
    <property type="evidence" value="ECO:0007669"/>
    <property type="project" value="UniProtKB-KW"/>
</dbReference>
<evidence type="ECO:0000256" key="1">
    <source>
        <dbReference type="ARBA" id="ARBA00006847"/>
    </source>
</evidence>
<organism evidence="12 13">
    <name type="scientific">Thermovibrio ammonificans (strain DSM 15698 / JCM 12110 / HB-1)</name>
    <dbReference type="NCBI Taxonomy" id="648996"/>
    <lineage>
        <taxon>Bacteria</taxon>
        <taxon>Pseudomonadati</taxon>
        <taxon>Aquificota</taxon>
        <taxon>Aquificia</taxon>
        <taxon>Desulfurobacteriales</taxon>
        <taxon>Desulfurobacteriaceae</taxon>
        <taxon>Thermovibrio</taxon>
    </lineage>
</organism>
<dbReference type="PANTHER" id="PTHR47963">
    <property type="entry name" value="DEAD-BOX ATP-DEPENDENT RNA HELICASE 47, MITOCHONDRIAL"/>
    <property type="match status" value="1"/>
</dbReference>
<dbReference type="AlphaFoldDB" id="E8T544"/>
<keyword evidence="6" id="KW-0378">Hydrolase</keyword>
<dbReference type="Proteomes" id="UP000006362">
    <property type="component" value="Chromosome"/>
</dbReference>
<dbReference type="Pfam" id="PF18019">
    <property type="entry name" value="Cas3_HD"/>
    <property type="match status" value="1"/>
</dbReference>
<evidence type="ECO:0000256" key="6">
    <source>
        <dbReference type="ARBA" id="ARBA00022801"/>
    </source>
</evidence>
<evidence type="ECO:0000256" key="5">
    <source>
        <dbReference type="ARBA" id="ARBA00022741"/>
    </source>
</evidence>
<evidence type="ECO:0000259" key="11">
    <source>
        <dbReference type="PROSITE" id="PS51643"/>
    </source>
</evidence>
<dbReference type="InterPro" id="IPR038257">
    <property type="entry name" value="CRISPR-assoc_Cas3_HD_sf"/>
</dbReference>
<dbReference type="KEGG" id="tam:Theam_1619"/>
<dbReference type="RefSeq" id="WP_013538361.1">
    <property type="nucleotide sequence ID" value="NC_014926.1"/>
</dbReference>
<evidence type="ECO:0000256" key="3">
    <source>
        <dbReference type="ARBA" id="ARBA00022722"/>
    </source>
</evidence>
<dbReference type="InterPro" id="IPR054712">
    <property type="entry name" value="Cas3-like_dom"/>
</dbReference>
<keyword evidence="4" id="KW-0479">Metal-binding</keyword>
<dbReference type="PROSITE" id="PS51194">
    <property type="entry name" value="HELICASE_CTER"/>
    <property type="match status" value="1"/>
</dbReference>
<dbReference type="PANTHER" id="PTHR47963:SF9">
    <property type="entry name" value="CRISPR-ASSOCIATED ENDONUCLEASE_HELICASE CAS3"/>
    <property type="match status" value="1"/>
</dbReference>
<dbReference type="eggNOG" id="COG2254">
    <property type="taxonomic scope" value="Bacteria"/>
</dbReference>
<dbReference type="EMBL" id="CP002444">
    <property type="protein sequence ID" value="ADU97576.1"/>
    <property type="molecule type" value="Genomic_DNA"/>
</dbReference>
<keyword evidence="13" id="KW-1185">Reference proteome</keyword>
<dbReference type="GO" id="GO:0004518">
    <property type="term" value="F:nuclease activity"/>
    <property type="evidence" value="ECO:0007669"/>
    <property type="project" value="UniProtKB-KW"/>
</dbReference>
<accession>E8T544</accession>
<dbReference type="InterPro" id="IPR006474">
    <property type="entry name" value="Helicase_Cas3_CRISPR-ass_core"/>
</dbReference>
<dbReference type="eggNOG" id="COG1203">
    <property type="taxonomic scope" value="Bacteria"/>
</dbReference>
<sequence length="747" mass="85626">MFLAKKFPDGTEQTISEHTEELIERLKSLRKLYGKKIGADEEFWEALLLAAAFHDIGKASSQFQLKIKEGKRVGKPGEIPHNYLSAALFAGKLTKNRLKEAVFYSVAFHHHHRPFNFRPEEFKEALLKDLKKKEEKLKAILSELLEKGGRKEPPPLRVPKEREIEVIFTKLDSYRKRRRNFRELMKRFRGREAQVILLKGLLHRLDHSASAGIPVEIEPHTDRIEKLERYLKERSKARGVEFKGFKPFQLEGRKLKEESVILEAPTGSGKTEFALNWLSDDKGFYTLPVKTAVNAMFNRLKGAFKTVGLLHGERAVYYLLEGVEEKEELSFSLTQLSLSTHLSFPLTVSTADQLFSSVFKYPGFEKVYATLAYSKTVIDEPQGYTPKTLAAMVKGIEEVSELGGKFCVMSATLYPFVKDRLKRLGFKEVNTEELYRESPEKHRVKLLEEFSLQTLLEAQNNKRSVLIVVNTVKRAVRLYLELKEEGLPVRLLHSQFIQLDRKKLEAQIEKEARKGLPVVWITTQVAEASLDVDFDVLITEIAPLDALVQRMGRVNRRAKAAPPEFTNVFILRENSDKSGRVYSRALVELALEGVERWSGELVGEPAKRELVGELYTRKNLELRAPKFLREFEENLSLLDVGLQADSRSQAQEFFREVTTVPVIPEELFTEKEEEILSLIETLKRRNCPLKERLKAQARLKSFTVNLFPYQFRSFLPLGEGVIVAKGVRYSRELGAITDEHGDTGEFV</sequence>
<reference evidence="12" key="1">
    <citation type="submission" date="2011-01" db="EMBL/GenBank/DDBJ databases">
        <title>Complete sequence of chromosome of Thermovibrio ammonificans HB-1.</title>
        <authorList>
            <consortium name="US DOE Joint Genome Institute"/>
            <person name="Lucas S."/>
            <person name="Copeland A."/>
            <person name="Lapidus A."/>
            <person name="Cheng J.-F."/>
            <person name="Goodwin L."/>
            <person name="Pitluck S."/>
            <person name="Davenport K."/>
            <person name="Detter J.C."/>
            <person name="Han C."/>
            <person name="Tapia R."/>
            <person name="Land M."/>
            <person name="Hauser L."/>
            <person name="Kyrpides N."/>
            <person name="Ivanova N."/>
            <person name="Ovchinnikova G."/>
            <person name="Vetriani C."/>
            <person name="Woyke T."/>
        </authorList>
    </citation>
    <scope>NUCLEOTIDE SEQUENCE [LARGE SCALE GENOMIC DNA]</scope>
    <source>
        <strain evidence="12">HB-1</strain>
    </source>
</reference>
<dbReference type="SUPFAM" id="SSF109604">
    <property type="entry name" value="HD-domain/PDEase-like"/>
    <property type="match status" value="1"/>
</dbReference>
<dbReference type="OrthoDB" id="9810236at2"/>
<keyword evidence="8" id="KW-0067">ATP-binding</keyword>
<dbReference type="Pfam" id="PF00270">
    <property type="entry name" value="DEAD"/>
    <property type="match status" value="1"/>
</dbReference>
<dbReference type="Gene3D" id="3.40.50.300">
    <property type="entry name" value="P-loop containing nucleotide triphosphate hydrolases"/>
    <property type="match status" value="2"/>
</dbReference>
<proteinExistence type="inferred from homology"/>
<gene>
    <name evidence="12" type="ordered locus">Theam_1619</name>
</gene>